<dbReference type="SUPFAM" id="SSF46689">
    <property type="entry name" value="Homeodomain-like"/>
    <property type="match status" value="1"/>
</dbReference>
<proteinExistence type="predicted"/>
<evidence type="ECO:0000256" key="1">
    <source>
        <dbReference type="ARBA" id="ARBA00023015"/>
    </source>
</evidence>
<dbReference type="InterPro" id="IPR009057">
    <property type="entry name" value="Homeodomain-like_sf"/>
</dbReference>
<dbReference type="Pfam" id="PF00440">
    <property type="entry name" value="TetR_N"/>
    <property type="match status" value="1"/>
</dbReference>
<name>A0A0N9V0T9_SPHMC</name>
<protein>
    <recommendedName>
        <fullName evidence="5">HTH tetR-type domain-containing protein</fullName>
    </recommendedName>
</protein>
<dbReference type="PROSITE" id="PS50977">
    <property type="entry name" value="HTH_TETR_2"/>
    <property type="match status" value="1"/>
</dbReference>
<dbReference type="PANTHER" id="PTHR30055:SF234">
    <property type="entry name" value="HTH-TYPE TRANSCRIPTIONAL REGULATOR BETI"/>
    <property type="match status" value="1"/>
</dbReference>
<evidence type="ECO:0000256" key="2">
    <source>
        <dbReference type="ARBA" id="ARBA00023125"/>
    </source>
</evidence>
<dbReference type="EMBL" id="CP012700">
    <property type="protein sequence ID" value="ALH82886.1"/>
    <property type="molecule type" value="Genomic_DNA"/>
</dbReference>
<dbReference type="PANTHER" id="PTHR30055">
    <property type="entry name" value="HTH-TYPE TRANSCRIPTIONAL REGULATOR RUTR"/>
    <property type="match status" value="1"/>
</dbReference>
<evidence type="ECO:0000313" key="7">
    <source>
        <dbReference type="Proteomes" id="UP000058074"/>
    </source>
</evidence>
<dbReference type="PATRIC" id="fig|33050.5.peg.4507"/>
<keyword evidence="2 4" id="KW-0238">DNA-binding</keyword>
<feature type="DNA-binding region" description="H-T-H motif" evidence="4">
    <location>
        <begin position="30"/>
        <end position="49"/>
    </location>
</feature>
<dbReference type="InterPro" id="IPR050109">
    <property type="entry name" value="HTH-type_TetR-like_transc_reg"/>
</dbReference>
<dbReference type="KEGG" id="smag:AN936_21765"/>
<evidence type="ECO:0000313" key="6">
    <source>
        <dbReference type="EMBL" id="ALH82886.1"/>
    </source>
</evidence>
<dbReference type="Proteomes" id="UP000058074">
    <property type="component" value="Chromosome"/>
</dbReference>
<evidence type="ECO:0000256" key="4">
    <source>
        <dbReference type="PROSITE-ProRule" id="PRU00335"/>
    </source>
</evidence>
<keyword evidence="1" id="KW-0805">Transcription regulation</keyword>
<keyword evidence="3" id="KW-0804">Transcription</keyword>
<dbReference type="RefSeq" id="WP_054589863.1">
    <property type="nucleotide sequence ID" value="NZ_CP012700.1"/>
</dbReference>
<reference evidence="6 7" key="1">
    <citation type="journal article" date="2015" name="Genome Announc.">
        <title>Complete Genome Sequence of Polypropylene Glycol- and Polyethylene Glycol-Degrading Sphingopyxis macrogoltabida Strain EY-1.</title>
        <authorList>
            <person name="Ohtsubo Y."/>
            <person name="Nagata Y."/>
            <person name="Numata M."/>
            <person name="Tsuchikane K."/>
            <person name="Hosoyama A."/>
            <person name="Yamazoe A."/>
            <person name="Tsuda M."/>
            <person name="Fujita N."/>
            <person name="Kawai F."/>
        </authorList>
    </citation>
    <scope>NUCLEOTIDE SEQUENCE [LARGE SCALE GENOMIC DNA]</scope>
    <source>
        <strain evidence="6 7">EY-1</strain>
    </source>
</reference>
<dbReference type="OrthoDB" id="9795242at2"/>
<dbReference type="PRINTS" id="PR00455">
    <property type="entry name" value="HTHTETR"/>
</dbReference>
<dbReference type="GO" id="GO:0003700">
    <property type="term" value="F:DNA-binding transcription factor activity"/>
    <property type="evidence" value="ECO:0007669"/>
    <property type="project" value="TreeGrafter"/>
</dbReference>
<organism evidence="6 7">
    <name type="scientific">Sphingopyxis macrogoltabida</name>
    <name type="common">Sphingomonas macrogoltabidus</name>
    <dbReference type="NCBI Taxonomy" id="33050"/>
    <lineage>
        <taxon>Bacteria</taxon>
        <taxon>Pseudomonadati</taxon>
        <taxon>Pseudomonadota</taxon>
        <taxon>Alphaproteobacteria</taxon>
        <taxon>Sphingomonadales</taxon>
        <taxon>Sphingomonadaceae</taxon>
        <taxon>Sphingopyxis</taxon>
    </lineage>
</organism>
<feature type="domain" description="HTH tetR-type" evidence="5">
    <location>
        <begin position="7"/>
        <end position="67"/>
    </location>
</feature>
<dbReference type="GO" id="GO:0000976">
    <property type="term" value="F:transcription cis-regulatory region binding"/>
    <property type="evidence" value="ECO:0007669"/>
    <property type="project" value="TreeGrafter"/>
</dbReference>
<evidence type="ECO:0000256" key="3">
    <source>
        <dbReference type="ARBA" id="ARBA00023163"/>
    </source>
</evidence>
<sequence length="196" mass="21280">MRRPTRAEIDAEILDCAAGVFGRHGFARASIQQIADALKYSKAGLLHHYPSKKALFDAVVDRYEKMTRERIAKLGDFAPGIDRDRALVENVVDSTFEFPGMSTFAQQLAREGELLESEGGERDPRFTELGLEVVASLGVDLADPDLDRLARAFTALAGANFSARLAVTMGLQREWRAPIIAAAMAALGHGSHDAAP</sequence>
<dbReference type="AlphaFoldDB" id="A0A0N9V0T9"/>
<dbReference type="InterPro" id="IPR001647">
    <property type="entry name" value="HTH_TetR"/>
</dbReference>
<accession>A0A0N9V0T9</accession>
<evidence type="ECO:0000259" key="5">
    <source>
        <dbReference type="PROSITE" id="PS50977"/>
    </source>
</evidence>
<dbReference type="Gene3D" id="1.10.357.10">
    <property type="entry name" value="Tetracycline Repressor, domain 2"/>
    <property type="match status" value="1"/>
</dbReference>
<gene>
    <name evidence="6" type="ORF">AN936_21765</name>
</gene>